<feature type="coiled-coil region" evidence="1">
    <location>
        <begin position="7"/>
        <end position="34"/>
    </location>
</feature>
<comment type="caution">
    <text evidence="4">The sequence shown here is derived from an EMBL/GenBank/DDBJ whole genome shotgun (WGS) entry which is preliminary data.</text>
</comment>
<feature type="compositionally biased region" description="Acidic residues" evidence="2">
    <location>
        <begin position="415"/>
        <end position="431"/>
    </location>
</feature>
<gene>
    <name evidence="4" type="ORF">PENTCL1PPCAC_29870</name>
</gene>
<dbReference type="InterPro" id="IPR011333">
    <property type="entry name" value="SKP1/BTB/POZ_sf"/>
</dbReference>
<feature type="region of interest" description="Disordered" evidence="2">
    <location>
        <begin position="374"/>
        <end position="464"/>
    </location>
</feature>
<keyword evidence="1" id="KW-0175">Coiled coil</keyword>
<feature type="compositionally biased region" description="Basic and acidic residues" evidence="2">
    <location>
        <begin position="385"/>
        <end position="396"/>
    </location>
</feature>
<organism evidence="4 5">
    <name type="scientific">Pristionchus entomophagus</name>
    <dbReference type="NCBI Taxonomy" id="358040"/>
    <lineage>
        <taxon>Eukaryota</taxon>
        <taxon>Metazoa</taxon>
        <taxon>Ecdysozoa</taxon>
        <taxon>Nematoda</taxon>
        <taxon>Chromadorea</taxon>
        <taxon>Rhabditida</taxon>
        <taxon>Rhabditina</taxon>
        <taxon>Diplogasteromorpha</taxon>
        <taxon>Diplogasteroidea</taxon>
        <taxon>Neodiplogasteridae</taxon>
        <taxon>Pristionchus</taxon>
    </lineage>
</organism>
<dbReference type="AlphaFoldDB" id="A0AAV5UKW9"/>
<name>A0AAV5UKW9_9BILA</name>
<proteinExistence type="predicted"/>
<accession>A0AAV5UKW9</accession>
<feature type="domain" description="BTB" evidence="3">
    <location>
        <begin position="180"/>
        <end position="281"/>
    </location>
</feature>
<protein>
    <recommendedName>
        <fullName evidence="3">BTB domain-containing protein</fullName>
    </recommendedName>
</protein>
<dbReference type="Gene3D" id="3.30.710.10">
    <property type="entry name" value="Potassium Channel Kv1.1, Chain A"/>
    <property type="match status" value="1"/>
</dbReference>
<dbReference type="PANTHER" id="PTHR22744:SF17">
    <property type="entry name" value="BTB DOMAIN-CONTAINING PROTEIN"/>
    <property type="match status" value="1"/>
</dbReference>
<dbReference type="Pfam" id="PF00651">
    <property type="entry name" value="BTB"/>
    <property type="match status" value="1"/>
</dbReference>
<keyword evidence="5" id="KW-1185">Reference proteome</keyword>
<feature type="non-terminal residue" evidence="4">
    <location>
        <position position="1"/>
    </location>
</feature>
<dbReference type="SUPFAM" id="SSF54695">
    <property type="entry name" value="POZ domain"/>
    <property type="match status" value="1"/>
</dbReference>
<evidence type="ECO:0000313" key="4">
    <source>
        <dbReference type="EMBL" id="GMT07696.1"/>
    </source>
</evidence>
<dbReference type="InterPro" id="IPR000210">
    <property type="entry name" value="BTB/POZ_dom"/>
</dbReference>
<evidence type="ECO:0000256" key="1">
    <source>
        <dbReference type="SAM" id="Coils"/>
    </source>
</evidence>
<sequence>RMDDASSEAMRARIKELENEIRTLKGVSNQHQTNQQSISQIGAETHSELHEFTIEQGSQVKLSELVFASMDGGLSYRIRIDRQKGSDDHFFCTLLLKKYGEERKIAITTMEVMELRQDDSRSHLSTTSQRFVLGRSFTREGREEEGHKTPVVTTDKQKRPTFFVKFTISIEKLTQMSHGEDPTIVIVGQEEFIVSTHYLCLWSHYFRHFFQTHQVIARRMTKLPLEDEDITPTDFEELLLVINHTDKPITEFNYSMLIKMADKFEMPELKRRIESFLVDFERNGLNRARVFREATDIYHLENVKSTLLHRWREGSLMKEELLMTDEYEKLKDETKTMINGRYVRAISYRGEIPTPIVPSYAVFWEIRRPDNRPELNDDVAGSSIDHSEDRENDEMRIGSVEMEVFDGEDHQSPREEEEVLESTEEDEECEIIEQGSAQRGKRKSLGAFVMNSSKKRRDEAVPHE</sequence>
<dbReference type="Proteomes" id="UP001432027">
    <property type="component" value="Unassembled WGS sequence"/>
</dbReference>
<dbReference type="SMART" id="SM00225">
    <property type="entry name" value="BTB"/>
    <property type="match status" value="1"/>
</dbReference>
<evidence type="ECO:0000313" key="5">
    <source>
        <dbReference type="Proteomes" id="UP001432027"/>
    </source>
</evidence>
<evidence type="ECO:0000259" key="3">
    <source>
        <dbReference type="SMART" id="SM00225"/>
    </source>
</evidence>
<dbReference type="EMBL" id="BTSX01000006">
    <property type="protein sequence ID" value="GMT07696.1"/>
    <property type="molecule type" value="Genomic_DNA"/>
</dbReference>
<reference evidence="4" key="1">
    <citation type="submission" date="2023-10" db="EMBL/GenBank/DDBJ databases">
        <title>Genome assembly of Pristionchus species.</title>
        <authorList>
            <person name="Yoshida K."/>
            <person name="Sommer R.J."/>
        </authorList>
    </citation>
    <scope>NUCLEOTIDE SEQUENCE</scope>
    <source>
        <strain evidence="4">RS0144</strain>
    </source>
</reference>
<evidence type="ECO:0000256" key="2">
    <source>
        <dbReference type="SAM" id="MobiDB-lite"/>
    </source>
</evidence>
<dbReference type="PANTHER" id="PTHR22744">
    <property type="entry name" value="HELIX LOOP HELIX PROTEIN 21-RELATED"/>
    <property type="match status" value="1"/>
</dbReference>